<proteinExistence type="predicted"/>
<reference evidence="1 2" key="1">
    <citation type="submission" date="2020-07" db="EMBL/GenBank/DDBJ databases">
        <title>Sequencing the genomes of 1000 actinobacteria strains.</title>
        <authorList>
            <person name="Klenk H.-P."/>
        </authorList>
    </citation>
    <scope>NUCLEOTIDE SEQUENCE [LARGE SCALE GENOMIC DNA]</scope>
    <source>
        <strain evidence="1 2">DSM 15475</strain>
    </source>
</reference>
<dbReference type="Pfam" id="PF04978">
    <property type="entry name" value="MST"/>
    <property type="match status" value="1"/>
</dbReference>
<dbReference type="EMBL" id="JACCFY010000001">
    <property type="protein sequence ID" value="NYJ78465.1"/>
    <property type="molecule type" value="Genomic_DNA"/>
</dbReference>
<organism evidence="1 2">
    <name type="scientific">Nesterenkonia xinjiangensis</name>
    <dbReference type="NCBI Taxonomy" id="225327"/>
    <lineage>
        <taxon>Bacteria</taxon>
        <taxon>Bacillati</taxon>
        <taxon>Actinomycetota</taxon>
        <taxon>Actinomycetes</taxon>
        <taxon>Micrococcales</taxon>
        <taxon>Micrococcaceae</taxon>
        <taxon>Nesterenkonia</taxon>
    </lineage>
</organism>
<dbReference type="InterPro" id="IPR034660">
    <property type="entry name" value="DinB/YfiT-like"/>
</dbReference>
<sequence length="194" mass="21651">MSDDDAEPEMLLRYLQGLREALLWKLDGVPEHDVRRPLTATGTNLLGLVKHVASMEMGYFTAPLGRPSPVPMPWLEAGAALNADLYATQEESREWVRDFYRTSWRTTDDAVAELGLGAPAQVPWWGENGRTTLGRLLVHLIAETARHAGHADILREQLDGAVGMQDGNDNMPPAEDAEWQDHVVELQRIADEFL</sequence>
<gene>
    <name evidence="1" type="ORF">HNR09_001876</name>
</gene>
<keyword evidence="2" id="KW-1185">Reference proteome</keyword>
<accession>A0A7Z0GM14</accession>
<dbReference type="SUPFAM" id="SSF109854">
    <property type="entry name" value="DinB/YfiT-like putative metalloenzymes"/>
    <property type="match status" value="1"/>
</dbReference>
<dbReference type="RefSeq" id="WP_179541805.1">
    <property type="nucleotide sequence ID" value="NZ_BAAALL010000005.1"/>
</dbReference>
<dbReference type="Proteomes" id="UP000535437">
    <property type="component" value="Unassembled WGS sequence"/>
</dbReference>
<comment type="caution">
    <text evidence="1">The sequence shown here is derived from an EMBL/GenBank/DDBJ whole genome shotgun (WGS) entry which is preliminary data.</text>
</comment>
<evidence type="ECO:0000313" key="1">
    <source>
        <dbReference type="EMBL" id="NYJ78465.1"/>
    </source>
</evidence>
<dbReference type="InterPro" id="IPR007061">
    <property type="entry name" value="MST-like"/>
</dbReference>
<protein>
    <submittedName>
        <fullName evidence="1">Putative damage-inducible protein DinB</fullName>
    </submittedName>
</protein>
<dbReference type="Gene3D" id="1.20.120.450">
    <property type="entry name" value="dinb family like domain"/>
    <property type="match status" value="1"/>
</dbReference>
<evidence type="ECO:0000313" key="2">
    <source>
        <dbReference type="Proteomes" id="UP000535437"/>
    </source>
</evidence>
<name>A0A7Z0GM14_9MICC</name>
<dbReference type="AlphaFoldDB" id="A0A7Z0GM14"/>